<protein>
    <recommendedName>
        <fullName evidence="6">Lipopolysaccharide export system protein LptC</fullName>
    </recommendedName>
</protein>
<evidence type="ECO:0000256" key="4">
    <source>
        <dbReference type="ARBA" id="ARBA00022989"/>
    </source>
</evidence>
<organism evidence="8">
    <name type="scientific">Candidatus Kentrum eta</name>
    <dbReference type="NCBI Taxonomy" id="2126337"/>
    <lineage>
        <taxon>Bacteria</taxon>
        <taxon>Pseudomonadati</taxon>
        <taxon>Pseudomonadota</taxon>
        <taxon>Gammaproteobacteria</taxon>
        <taxon>Candidatus Kentrum</taxon>
    </lineage>
</organism>
<dbReference type="Gene3D" id="2.60.450.10">
    <property type="entry name" value="Lipopolysaccharide (LPS) transport protein A like domain"/>
    <property type="match status" value="1"/>
</dbReference>
<keyword evidence="3 6" id="KW-0812">Transmembrane</keyword>
<comment type="subunit">
    <text evidence="6">Component of the lipopolysaccharide transport and assembly complex. Interacts with LptA and the LptBFG transporter complex.</text>
</comment>
<evidence type="ECO:0000256" key="5">
    <source>
        <dbReference type="ARBA" id="ARBA00023136"/>
    </source>
</evidence>
<evidence type="ECO:0000256" key="6">
    <source>
        <dbReference type="HAMAP-Rule" id="MF_01915"/>
    </source>
</evidence>
<dbReference type="EMBL" id="CAADFJ010000051">
    <property type="protein sequence ID" value="VFK00689.1"/>
    <property type="molecule type" value="Genomic_DNA"/>
</dbReference>
<dbReference type="InterPro" id="IPR052363">
    <property type="entry name" value="LPS_export_LptC"/>
</dbReference>
<dbReference type="GO" id="GO:0017089">
    <property type="term" value="F:glycolipid transfer activity"/>
    <property type="evidence" value="ECO:0007669"/>
    <property type="project" value="TreeGrafter"/>
</dbReference>
<accession>A0A450UNI3</accession>
<dbReference type="GO" id="GO:0015221">
    <property type="term" value="F:lipopolysaccharide transmembrane transporter activity"/>
    <property type="evidence" value="ECO:0007669"/>
    <property type="project" value="InterPro"/>
</dbReference>
<comment type="subcellular location">
    <subcellularLocation>
        <location evidence="6">Cell inner membrane</location>
        <topology evidence="6">Single-pass membrane protein</topology>
    </subcellularLocation>
</comment>
<gene>
    <name evidence="6" type="primary">lptC</name>
    <name evidence="7" type="ORF">BECKH772A_GA0070896_100534</name>
    <name evidence="8" type="ORF">BECKH772B_GA0070898_100544</name>
    <name evidence="9" type="ORF">BECKH772C_GA0070978_100514</name>
</gene>
<comment type="function">
    <text evidence="6">Involved in the assembly of lipopolysaccharide (LPS). Required for the translocation of LPS from the inner membrane to the outer membrane. Facilitates the transfer of LPS from the inner membrane to the periplasmic protein LptA. Could be a docking site for LptA.</text>
</comment>
<sequence>MIRQWGLSLLLLVLLVGSFWLLEKLTPDTALPNSEALQQKPDYSVEDFTTLIMDEKGLPKRRLQAKRMLHYSNNDTSELEDPYLVFFATETRDEPEGKAVVPQVYPIWHAKSEQGRVLGNSETIFLMGKVHMWKNDDTGTMEMDIRTRNLKILPDSNYGETDEMVVIHTVTSETRSVGMRARIKPTHIELLSQVQTNYKPVMHNE</sequence>
<dbReference type="InterPro" id="IPR026265">
    <property type="entry name" value="LptC"/>
</dbReference>
<dbReference type="NCBIfam" id="TIGR04409">
    <property type="entry name" value="LptC_YrbK"/>
    <property type="match status" value="1"/>
</dbReference>
<evidence type="ECO:0000313" key="7">
    <source>
        <dbReference type="EMBL" id="VFJ93132.1"/>
    </source>
</evidence>
<comment type="similarity">
    <text evidence="6">Belongs to the LptC family.</text>
</comment>
<evidence type="ECO:0000256" key="3">
    <source>
        <dbReference type="ARBA" id="ARBA00022692"/>
    </source>
</evidence>
<keyword evidence="2 6" id="KW-0997">Cell inner membrane</keyword>
<dbReference type="Pfam" id="PF06835">
    <property type="entry name" value="LptC"/>
    <property type="match status" value="1"/>
</dbReference>
<evidence type="ECO:0000256" key="2">
    <source>
        <dbReference type="ARBA" id="ARBA00022519"/>
    </source>
</evidence>
<evidence type="ECO:0000256" key="1">
    <source>
        <dbReference type="ARBA" id="ARBA00022475"/>
    </source>
</evidence>
<proteinExistence type="inferred from homology"/>
<name>A0A450UNI3_9GAMM</name>
<dbReference type="EMBL" id="CAADFG010000053">
    <property type="protein sequence ID" value="VFJ93132.1"/>
    <property type="molecule type" value="Genomic_DNA"/>
</dbReference>
<dbReference type="EMBL" id="CAADFI010000054">
    <property type="protein sequence ID" value="VFJ94020.1"/>
    <property type="molecule type" value="Genomic_DNA"/>
</dbReference>
<evidence type="ECO:0000313" key="8">
    <source>
        <dbReference type="EMBL" id="VFJ94020.1"/>
    </source>
</evidence>
<dbReference type="GO" id="GO:0043165">
    <property type="term" value="P:Gram-negative-bacterium-type cell outer membrane assembly"/>
    <property type="evidence" value="ECO:0007669"/>
    <property type="project" value="UniProtKB-UniRule"/>
</dbReference>
<reference evidence="8" key="1">
    <citation type="submission" date="2019-02" db="EMBL/GenBank/DDBJ databases">
        <authorList>
            <person name="Gruber-Vodicka R. H."/>
            <person name="Seah K. B. B."/>
        </authorList>
    </citation>
    <scope>NUCLEOTIDE SEQUENCE</scope>
    <source>
        <strain evidence="9">BECK_SA2B12</strain>
        <strain evidence="7">BECK_SA2B15</strain>
        <strain evidence="8">BECK_SA2B20</strain>
    </source>
</reference>
<dbReference type="PANTHER" id="PTHR37481">
    <property type="entry name" value="LIPOPOLYSACCHARIDE EXPORT SYSTEM PROTEIN LPTC"/>
    <property type="match status" value="1"/>
</dbReference>
<dbReference type="InterPro" id="IPR010664">
    <property type="entry name" value="LipoPS_assembly_LptC-rel"/>
</dbReference>
<dbReference type="GO" id="GO:0030288">
    <property type="term" value="C:outer membrane-bounded periplasmic space"/>
    <property type="evidence" value="ECO:0007669"/>
    <property type="project" value="TreeGrafter"/>
</dbReference>
<dbReference type="HAMAP" id="MF_01915">
    <property type="entry name" value="LPS_assembly_LptC"/>
    <property type="match status" value="1"/>
</dbReference>
<dbReference type="GO" id="GO:0005886">
    <property type="term" value="C:plasma membrane"/>
    <property type="evidence" value="ECO:0007669"/>
    <property type="project" value="UniProtKB-SubCell"/>
</dbReference>
<keyword evidence="5 6" id="KW-0472">Membrane</keyword>
<keyword evidence="1 6" id="KW-1003">Cell membrane</keyword>
<dbReference type="AlphaFoldDB" id="A0A450UNI3"/>
<dbReference type="PANTHER" id="PTHR37481:SF1">
    <property type="entry name" value="LIPOPOLYSACCHARIDE EXPORT SYSTEM PROTEIN LPTC"/>
    <property type="match status" value="1"/>
</dbReference>
<keyword evidence="4 6" id="KW-1133">Transmembrane helix</keyword>
<evidence type="ECO:0000313" key="9">
    <source>
        <dbReference type="EMBL" id="VFK00689.1"/>
    </source>
</evidence>